<keyword evidence="12" id="KW-0732">Signal</keyword>
<protein>
    <recommendedName>
        <fullName evidence="17">Penicillin-binding protein 2</fullName>
    </recommendedName>
</protein>
<evidence type="ECO:0000256" key="5">
    <source>
        <dbReference type="ARBA" id="ARBA00022692"/>
    </source>
</evidence>
<dbReference type="PANTHER" id="PTHR30627:SF2">
    <property type="entry name" value="PEPTIDOGLYCAN D,D-TRANSPEPTIDASE MRDA"/>
    <property type="match status" value="1"/>
</dbReference>
<reference evidence="15 16" key="1">
    <citation type="submission" date="2020-04" db="EMBL/GenBank/DDBJ databases">
        <title>Luteolibacter sp. G-1-1-1 isolated from soil.</title>
        <authorList>
            <person name="Dahal R.H."/>
        </authorList>
    </citation>
    <scope>NUCLEOTIDE SEQUENCE [LARGE SCALE GENOMIC DNA]</scope>
    <source>
        <strain evidence="15 16">G-1-1-1</strain>
    </source>
</reference>
<evidence type="ECO:0000256" key="7">
    <source>
        <dbReference type="ARBA" id="ARBA00022984"/>
    </source>
</evidence>
<dbReference type="InterPro" id="IPR001460">
    <property type="entry name" value="PCN-bd_Tpept"/>
</dbReference>
<dbReference type="InterPro" id="IPR005311">
    <property type="entry name" value="PBP_dimer"/>
</dbReference>
<comment type="subcellular location">
    <subcellularLocation>
        <location evidence="2">Cell membrane</location>
    </subcellularLocation>
    <subcellularLocation>
        <location evidence="1">Membrane</location>
        <topology evidence="1">Single-pass membrane protein</topology>
    </subcellularLocation>
</comment>
<keyword evidence="7" id="KW-0573">Peptidoglycan synthesis</keyword>
<accession>A0A858RQV2</accession>
<dbReference type="RefSeq" id="WP_169457400.1">
    <property type="nucleotide sequence ID" value="NZ_CP051774.1"/>
</dbReference>
<keyword evidence="5" id="KW-0812">Transmembrane</keyword>
<evidence type="ECO:0000313" key="16">
    <source>
        <dbReference type="Proteomes" id="UP000501812"/>
    </source>
</evidence>
<dbReference type="GO" id="GO:0005886">
    <property type="term" value="C:plasma membrane"/>
    <property type="evidence" value="ECO:0007669"/>
    <property type="project" value="UniProtKB-SubCell"/>
</dbReference>
<evidence type="ECO:0000256" key="4">
    <source>
        <dbReference type="ARBA" id="ARBA00022645"/>
    </source>
</evidence>
<dbReference type="GO" id="GO:0009252">
    <property type="term" value="P:peptidoglycan biosynthetic process"/>
    <property type="evidence" value="ECO:0007669"/>
    <property type="project" value="UniProtKB-KW"/>
</dbReference>
<sequence length="697" mass="75753">MRRPIAKLLSGALVVSVSAGQDLASIPQTAAPDISPNNASIFTRKDARTITQSIPAPRGPILDRSGAAFAQSRVAWQLGIQYEQFEKADRAFVIEWGRTRIAKAKTLIPEASEPTDDELWDHYQNRRWLPLLISSHLDEAGRKKIEPQLSKGLILHPVYQRFYPGKSLAAHIIGYTGSVGKLPTGPINFNEPMWEEQEGRAGLEAIFNTELTGQPGMKRMLYDENGRELLKEQVKRPRPGGALVTTLNKAWQDHAEDVLRDKVRRGAFVLIDVNTGEVLVMASRPSFDLNGFVPGISDKDFKALNEDPGKPMVGRAFQSAYPPGSSFKPIVALTALNNGEVDENTEIYCAGAITLGGHTFHNHNKRAAGSINVKQALATSNNIWFGQVGMKIGAPAFLGVARQFGFGQLTGLPLKGENPGLVPTNEWMMRVHHRRFKDGDDFNLSIGQGSLEVTPLQVAQAMAGIANGGVLPKLHLVMQVQDPYGRVIKQATPERRNWLGVKEDAIRVVREGMRDVVDHGTGRSAGVSFAELCGKTGTAQWNSSANLAWFGGFLPYDEPRFAFAAVYEGRPGENPSGGKNAAPVVSAFFEPLKEEFKEIIAPAPKAVQIVEETGEPAAKEGEEGAEDAPKDGEGKKESKDGVLKAQPVEPLDLDGDAAAREEEGAMEVPKALPVDPEELEQGPEEVVPPDSTELPED</sequence>
<evidence type="ECO:0000256" key="9">
    <source>
        <dbReference type="ARBA" id="ARBA00023136"/>
    </source>
</evidence>
<keyword evidence="9" id="KW-0472">Membrane</keyword>
<evidence type="ECO:0000313" key="15">
    <source>
        <dbReference type="EMBL" id="QJE98914.1"/>
    </source>
</evidence>
<feature type="chain" id="PRO_5032512552" description="Penicillin-binding protein 2" evidence="12">
    <location>
        <begin position="25"/>
        <end position="697"/>
    </location>
</feature>
<evidence type="ECO:0000256" key="6">
    <source>
        <dbReference type="ARBA" id="ARBA00022960"/>
    </source>
</evidence>
<organism evidence="15 16">
    <name type="scientific">Luteolibacter luteus</name>
    <dbReference type="NCBI Taxonomy" id="2728835"/>
    <lineage>
        <taxon>Bacteria</taxon>
        <taxon>Pseudomonadati</taxon>
        <taxon>Verrucomicrobiota</taxon>
        <taxon>Verrucomicrobiia</taxon>
        <taxon>Verrucomicrobiales</taxon>
        <taxon>Verrucomicrobiaceae</taxon>
        <taxon>Luteolibacter</taxon>
    </lineage>
</organism>
<feature type="signal peptide" evidence="12">
    <location>
        <begin position="1"/>
        <end position="24"/>
    </location>
</feature>
<evidence type="ECO:0000256" key="1">
    <source>
        <dbReference type="ARBA" id="ARBA00004167"/>
    </source>
</evidence>
<feature type="region of interest" description="Disordered" evidence="11">
    <location>
        <begin position="614"/>
        <end position="697"/>
    </location>
</feature>
<evidence type="ECO:0000259" key="14">
    <source>
        <dbReference type="Pfam" id="PF03717"/>
    </source>
</evidence>
<evidence type="ECO:0000256" key="12">
    <source>
        <dbReference type="SAM" id="SignalP"/>
    </source>
</evidence>
<keyword evidence="3" id="KW-1003">Cell membrane</keyword>
<dbReference type="Gene3D" id="3.90.1310.10">
    <property type="entry name" value="Penicillin-binding protein 2a (Domain 2)"/>
    <property type="match status" value="1"/>
</dbReference>
<dbReference type="AlphaFoldDB" id="A0A858RQV2"/>
<dbReference type="SUPFAM" id="SSF56519">
    <property type="entry name" value="Penicillin binding protein dimerisation domain"/>
    <property type="match status" value="1"/>
</dbReference>
<dbReference type="PANTHER" id="PTHR30627">
    <property type="entry name" value="PEPTIDOGLYCAN D,D-TRANSPEPTIDASE"/>
    <property type="match status" value="1"/>
</dbReference>
<evidence type="ECO:0000256" key="11">
    <source>
        <dbReference type="SAM" id="MobiDB-lite"/>
    </source>
</evidence>
<feature type="domain" description="Penicillin-binding protein transpeptidase" evidence="13">
    <location>
        <begin position="266"/>
        <end position="589"/>
    </location>
</feature>
<dbReference type="GO" id="GO:0008360">
    <property type="term" value="P:regulation of cell shape"/>
    <property type="evidence" value="ECO:0007669"/>
    <property type="project" value="UniProtKB-KW"/>
</dbReference>
<keyword evidence="16" id="KW-1185">Reference proteome</keyword>
<dbReference type="GO" id="GO:0071972">
    <property type="term" value="F:peptidoglycan L,D-transpeptidase activity"/>
    <property type="evidence" value="ECO:0007669"/>
    <property type="project" value="TreeGrafter"/>
</dbReference>
<gene>
    <name evidence="15" type="ORF">HHL09_25090</name>
</gene>
<dbReference type="KEGG" id="luo:HHL09_25090"/>
<dbReference type="GO" id="GO:0071555">
    <property type="term" value="P:cell wall organization"/>
    <property type="evidence" value="ECO:0007669"/>
    <property type="project" value="UniProtKB-KW"/>
</dbReference>
<evidence type="ECO:0000256" key="2">
    <source>
        <dbReference type="ARBA" id="ARBA00004236"/>
    </source>
</evidence>
<dbReference type="InterPro" id="IPR036138">
    <property type="entry name" value="PBP_dimer_sf"/>
</dbReference>
<dbReference type="Proteomes" id="UP000501812">
    <property type="component" value="Chromosome"/>
</dbReference>
<keyword evidence="8" id="KW-1133">Transmembrane helix</keyword>
<name>A0A858RQV2_9BACT</name>
<keyword evidence="6" id="KW-0133">Cell shape</keyword>
<keyword evidence="4" id="KW-0645">Protease</keyword>
<dbReference type="Pfam" id="PF00905">
    <property type="entry name" value="Transpeptidase"/>
    <property type="match status" value="1"/>
</dbReference>
<dbReference type="Gene3D" id="3.40.710.10">
    <property type="entry name" value="DD-peptidase/beta-lactamase superfamily"/>
    <property type="match status" value="1"/>
</dbReference>
<evidence type="ECO:0000256" key="8">
    <source>
        <dbReference type="ARBA" id="ARBA00022989"/>
    </source>
</evidence>
<dbReference type="SUPFAM" id="SSF56601">
    <property type="entry name" value="beta-lactamase/transpeptidase-like"/>
    <property type="match status" value="1"/>
</dbReference>
<keyword evidence="4" id="KW-0121">Carboxypeptidase</keyword>
<keyword evidence="4" id="KW-0378">Hydrolase</keyword>
<dbReference type="Pfam" id="PF03717">
    <property type="entry name" value="PBP_dimer"/>
    <property type="match status" value="1"/>
</dbReference>
<evidence type="ECO:0008006" key="17">
    <source>
        <dbReference type="Google" id="ProtNLM"/>
    </source>
</evidence>
<dbReference type="InterPro" id="IPR012338">
    <property type="entry name" value="Beta-lactam/transpept-like"/>
</dbReference>
<evidence type="ECO:0000259" key="13">
    <source>
        <dbReference type="Pfam" id="PF00905"/>
    </source>
</evidence>
<dbReference type="EMBL" id="CP051774">
    <property type="protein sequence ID" value="QJE98914.1"/>
    <property type="molecule type" value="Genomic_DNA"/>
</dbReference>
<evidence type="ECO:0000256" key="10">
    <source>
        <dbReference type="ARBA" id="ARBA00023316"/>
    </source>
</evidence>
<proteinExistence type="predicted"/>
<feature type="compositionally biased region" description="Basic and acidic residues" evidence="11">
    <location>
        <begin position="617"/>
        <end position="642"/>
    </location>
</feature>
<evidence type="ECO:0000256" key="3">
    <source>
        <dbReference type="ARBA" id="ARBA00022475"/>
    </source>
</evidence>
<dbReference type="GO" id="GO:0008658">
    <property type="term" value="F:penicillin binding"/>
    <property type="evidence" value="ECO:0007669"/>
    <property type="project" value="InterPro"/>
</dbReference>
<keyword evidence="10" id="KW-0961">Cell wall biogenesis/degradation</keyword>
<feature type="domain" description="Penicillin-binding protein dimerisation" evidence="14">
    <location>
        <begin position="54"/>
        <end position="230"/>
    </location>
</feature>
<dbReference type="InterPro" id="IPR050515">
    <property type="entry name" value="Beta-lactam/transpept"/>
</dbReference>